<comment type="caution">
    <text evidence="2">The sequence shown here is derived from an EMBL/GenBank/DDBJ whole genome shotgun (WGS) entry which is preliminary data.</text>
</comment>
<accession>A0AAW2VTB4</accession>
<proteinExistence type="predicted"/>
<organism evidence="2">
    <name type="scientific">Sesamum radiatum</name>
    <name type="common">Black benniseed</name>
    <dbReference type="NCBI Taxonomy" id="300843"/>
    <lineage>
        <taxon>Eukaryota</taxon>
        <taxon>Viridiplantae</taxon>
        <taxon>Streptophyta</taxon>
        <taxon>Embryophyta</taxon>
        <taxon>Tracheophyta</taxon>
        <taxon>Spermatophyta</taxon>
        <taxon>Magnoliopsida</taxon>
        <taxon>eudicotyledons</taxon>
        <taxon>Gunneridae</taxon>
        <taxon>Pentapetalae</taxon>
        <taxon>asterids</taxon>
        <taxon>lamiids</taxon>
        <taxon>Lamiales</taxon>
        <taxon>Pedaliaceae</taxon>
        <taxon>Sesamum</taxon>
    </lineage>
</organism>
<evidence type="ECO:0000313" key="2">
    <source>
        <dbReference type="EMBL" id="KAL0432065.1"/>
    </source>
</evidence>
<reference evidence="2" key="2">
    <citation type="journal article" date="2024" name="Plant">
        <title>Genomic evolution and insights into agronomic trait innovations of Sesamum species.</title>
        <authorList>
            <person name="Miao H."/>
            <person name="Wang L."/>
            <person name="Qu L."/>
            <person name="Liu H."/>
            <person name="Sun Y."/>
            <person name="Le M."/>
            <person name="Wang Q."/>
            <person name="Wei S."/>
            <person name="Zheng Y."/>
            <person name="Lin W."/>
            <person name="Duan Y."/>
            <person name="Cao H."/>
            <person name="Xiong S."/>
            <person name="Wang X."/>
            <person name="Wei L."/>
            <person name="Li C."/>
            <person name="Ma Q."/>
            <person name="Ju M."/>
            <person name="Zhao R."/>
            <person name="Li G."/>
            <person name="Mu C."/>
            <person name="Tian Q."/>
            <person name="Mei H."/>
            <person name="Zhang T."/>
            <person name="Gao T."/>
            <person name="Zhang H."/>
        </authorList>
    </citation>
    <scope>NUCLEOTIDE SEQUENCE</scope>
    <source>
        <strain evidence="2">G02</strain>
    </source>
</reference>
<sequence length="229" mass="26093">MDPEEFRAILSRSGVGIWAMIEAAIRVASSDYAEELRRRRDKIVESLYAPAAQLCRSCNGDVHQNVVQDEQYYPQNISTIYNNSDDIENNNSKKYNNDDDNNNMNSNEDFSKSPSTPESNHRNFSGGEEEEDLDPYGGLFDDEQAKIVTIKEQLEDPDQSEDAVVELLQNLADMDITFQALKVPDFGYSPNPQTKKQRTIQVMDIHEIPKPKNAFFAKNKGGFQGRHHR</sequence>
<reference evidence="2" key="1">
    <citation type="submission" date="2020-06" db="EMBL/GenBank/DDBJ databases">
        <authorList>
            <person name="Li T."/>
            <person name="Hu X."/>
            <person name="Zhang T."/>
            <person name="Song X."/>
            <person name="Zhang H."/>
            <person name="Dai N."/>
            <person name="Sheng W."/>
            <person name="Hou X."/>
            <person name="Wei L."/>
        </authorList>
    </citation>
    <scope>NUCLEOTIDE SEQUENCE</scope>
    <source>
        <strain evidence="2">G02</strain>
        <tissue evidence="2">Leaf</tissue>
    </source>
</reference>
<dbReference type="PANTHER" id="PTHR47210:SF1">
    <property type="entry name" value="MEDIATOR OF RNA POLYMERASE II TRANSCRIPTION SUBUNIT 26C-RELATED"/>
    <property type="match status" value="1"/>
</dbReference>
<feature type="region of interest" description="Disordered" evidence="1">
    <location>
        <begin position="80"/>
        <end position="139"/>
    </location>
</feature>
<dbReference type="InterPro" id="IPR044790">
    <property type="entry name" value="MD26C-like"/>
</dbReference>
<dbReference type="AlphaFoldDB" id="A0AAW2VTB4"/>
<dbReference type="EMBL" id="JACGWJ010000003">
    <property type="protein sequence ID" value="KAL0432065.1"/>
    <property type="molecule type" value="Genomic_DNA"/>
</dbReference>
<evidence type="ECO:0000256" key="1">
    <source>
        <dbReference type="SAM" id="MobiDB-lite"/>
    </source>
</evidence>
<dbReference type="PANTHER" id="PTHR47210">
    <property type="entry name" value="MEDIATOR OF RNA POLYMERASE II TRANSCRIPTION SUBUNIT 26C-RELATED"/>
    <property type="match status" value="1"/>
</dbReference>
<protein>
    <submittedName>
        <fullName evidence="2">Mediator of RNA polymerase II transcription subunitc</fullName>
    </submittedName>
</protein>
<name>A0AAW2VTB4_SESRA</name>
<gene>
    <name evidence="2" type="ORF">Sradi_0832500</name>
</gene>